<dbReference type="InterPro" id="IPR016181">
    <property type="entry name" value="Acyl_CoA_acyltransferase"/>
</dbReference>
<dbReference type="AlphaFoldDB" id="A0A1E3W878"/>
<evidence type="ECO:0000256" key="2">
    <source>
        <dbReference type="ARBA" id="ARBA00023315"/>
    </source>
</evidence>
<dbReference type="SUPFAM" id="SSF55729">
    <property type="entry name" value="Acyl-CoA N-acyltransferases (Nat)"/>
    <property type="match status" value="1"/>
</dbReference>
<dbReference type="Pfam" id="PF00583">
    <property type="entry name" value="Acetyltransf_1"/>
    <property type="match status" value="1"/>
</dbReference>
<protein>
    <recommendedName>
        <fullName evidence="3">N-acetyltransferase domain-containing protein</fullName>
    </recommendedName>
</protein>
<dbReference type="STRING" id="1774968.AUC68_00055"/>
<dbReference type="Proteomes" id="UP000094501">
    <property type="component" value="Unassembled WGS sequence"/>
</dbReference>
<sequence length="166" mass="17300">MTTFDIRPETETDIPALNALSESAFGPGRFARSAYRVREGVAPVAALSLTAWSEGRVAGGVRFTAIRVGERDGGLLLGPLVVDPVLAGKGWGRALVEEGLARAREAGFGFVLLVGDMPYYARFGFQPTAQGAITLPGPVDPARLLGVELAEGALEGAAGQVRAYTA</sequence>
<dbReference type="PANTHER" id="PTHR43877">
    <property type="entry name" value="AMINOALKYLPHOSPHONATE N-ACETYLTRANSFERASE-RELATED-RELATED"/>
    <property type="match status" value="1"/>
</dbReference>
<evidence type="ECO:0000313" key="5">
    <source>
        <dbReference type="Proteomes" id="UP000094501"/>
    </source>
</evidence>
<keyword evidence="2" id="KW-0012">Acyltransferase</keyword>
<dbReference type="CDD" id="cd04301">
    <property type="entry name" value="NAT_SF"/>
    <property type="match status" value="1"/>
</dbReference>
<proteinExistence type="predicted"/>
<dbReference type="RefSeq" id="WP_069435785.1">
    <property type="nucleotide sequence ID" value="NZ_LPWG01000001.1"/>
</dbReference>
<dbReference type="PANTHER" id="PTHR43877:SF1">
    <property type="entry name" value="ACETYLTRANSFERASE"/>
    <property type="match status" value="1"/>
</dbReference>
<keyword evidence="5" id="KW-1185">Reference proteome</keyword>
<dbReference type="InterPro" id="IPR050832">
    <property type="entry name" value="Bact_Acetyltransf"/>
</dbReference>
<gene>
    <name evidence="4" type="ORF">AUC68_00055</name>
</gene>
<name>A0A1E3W878_9HYPH</name>
<dbReference type="GO" id="GO:0016747">
    <property type="term" value="F:acyltransferase activity, transferring groups other than amino-acyl groups"/>
    <property type="evidence" value="ECO:0007669"/>
    <property type="project" value="InterPro"/>
</dbReference>
<evidence type="ECO:0000256" key="1">
    <source>
        <dbReference type="ARBA" id="ARBA00022679"/>
    </source>
</evidence>
<keyword evidence="1" id="KW-0808">Transferase</keyword>
<comment type="caution">
    <text evidence="4">The sequence shown here is derived from an EMBL/GenBank/DDBJ whole genome shotgun (WGS) entry which is preliminary data.</text>
</comment>
<dbReference type="Gene3D" id="3.40.630.30">
    <property type="match status" value="1"/>
</dbReference>
<feature type="domain" description="N-acetyltransferase" evidence="3">
    <location>
        <begin position="4"/>
        <end position="146"/>
    </location>
</feature>
<dbReference type="InterPro" id="IPR000182">
    <property type="entry name" value="GNAT_dom"/>
</dbReference>
<organism evidence="4 5">
    <name type="scientific">Methyloceanibacter methanicus</name>
    <dbReference type="NCBI Taxonomy" id="1774968"/>
    <lineage>
        <taxon>Bacteria</taxon>
        <taxon>Pseudomonadati</taxon>
        <taxon>Pseudomonadota</taxon>
        <taxon>Alphaproteobacteria</taxon>
        <taxon>Hyphomicrobiales</taxon>
        <taxon>Hyphomicrobiaceae</taxon>
        <taxon>Methyloceanibacter</taxon>
    </lineage>
</organism>
<evidence type="ECO:0000259" key="3">
    <source>
        <dbReference type="PROSITE" id="PS51186"/>
    </source>
</evidence>
<evidence type="ECO:0000313" key="4">
    <source>
        <dbReference type="EMBL" id="ODS01307.1"/>
    </source>
</evidence>
<accession>A0A1E3W878</accession>
<dbReference type="PROSITE" id="PS51186">
    <property type="entry name" value="GNAT"/>
    <property type="match status" value="1"/>
</dbReference>
<reference evidence="4 5" key="1">
    <citation type="journal article" date="2016" name="Environ. Microbiol.">
        <title>New Methyloceanibacter diversity from North Sea sediments includes methanotroph containing solely the soluble methane monooxygenase.</title>
        <authorList>
            <person name="Vekeman B."/>
            <person name="Kerckhof F.M."/>
            <person name="Cremers G."/>
            <person name="de Vos P."/>
            <person name="Vandamme P."/>
            <person name="Boon N."/>
            <person name="Op den Camp H.J."/>
            <person name="Heylen K."/>
        </authorList>
    </citation>
    <scope>NUCLEOTIDE SEQUENCE [LARGE SCALE GENOMIC DNA]</scope>
    <source>
        <strain evidence="4 5">R-67174</strain>
    </source>
</reference>
<dbReference type="OrthoDB" id="9815099at2"/>
<dbReference type="EMBL" id="LPWG01000001">
    <property type="protein sequence ID" value="ODS01307.1"/>
    <property type="molecule type" value="Genomic_DNA"/>
</dbReference>